<evidence type="ECO:0000256" key="4">
    <source>
        <dbReference type="ARBA" id="ARBA00022781"/>
    </source>
</evidence>
<dbReference type="PROSITE" id="PS00389">
    <property type="entry name" value="ATPASE_DELTA"/>
    <property type="match status" value="1"/>
</dbReference>
<evidence type="ECO:0000256" key="1">
    <source>
        <dbReference type="ARBA" id="ARBA00004370"/>
    </source>
</evidence>
<dbReference type="Gene3D" id="1.10.520.20">
    <property type="entry name" value="N-terminal domain of the delta subunit of the F1F0-ATP synthase"/>
    <property type="match status" value="1"/>
</dbReference>
<keyword evidence="5" id="KW-0406">Ion transport</keyword>
<dbReference type="RefSeq" id="YP_009294239.1">
    <property type="nucleotide sequence ID" value="NC_031147.1"/>
</dbReference>
<dbReference type="InterPro" id="IPR000711">
    <property type="entry name" value="ATPase_OSCP/dsu"/>
</dbReference>
<dbReference type="Pfam" id="PF00213">
    <property type="entry name" value="OSCP"/>
    <property type="match status" value="1"/>
</dbReference>
<gene>
    <name evidence="8" type="primary">atpD</name>
    <name evidence="8" type="ORF">Palma_047</name>
</gene>
<keyword evidence="8" id="KW-0934">Plastid</keyword>
<evidence type="ECO:0000256" key="2">
    <source>
        <dbReference type="ARBA" id="ARBA00007046"/>
    </source>
</evidence>
<dbReference type="InterPro" id="IPR026015">
    <property type="entry name" value="ATP_synth_OSCP/delta_N_sf"/>
</dbReference>
<dbReference type="GO" id="GO:0046933">
    <property type="term" value="F:proton-transporting ATP synthase activity, rotational mechanism"/>
    <property type="evidence" value="ECO:0007669"/>
    <property type="project" value="InterPro"/>
</dbReference>
<proteinExistence type="inferred from homology"/>
<dbReference type="PRINTS" id="PR00125">
    <property type="entry name" value="ATPASEDELTA"/>
</dbReference>
<geneLocation type="plastid" evidence="8"/>
<dbReference type="HAMAP" id="MF_01416">
    <property type="entry name" value="ATP_synth_delta_bact"/>
    <property type="match status" value="1"/>
</dbReference>
<name>A0A1C9CH36_PALPL</name>
<organism evidence="8">
    <name type="scientific">Palmaria palmata</name>
    <name type="common">Dulse</name>
    <name type="synonym">Rhodymenia palmata</name>
    <dbReference type="NCBI Taxonomy" id="2822"/>
    <lineage>
        <taxon>Eukaryota</taxon>
        <taxon>Rhodophyta</taxon>
        <taxon>Florideophyceae</taxon>
        <taxon>Nemaliophycidae</taxon>
        <taxon>Palmariales</taxon>
        <taxon>Palmariaceae</taxon>
        <taxon>Palmaria</taxon>
    </lineage>
</organism>
<dbReference type="EMBL" id="KX284726">
    <property type="protein sequence ID" value="AOM67679.1"/>
    <property type="molecule type" value="Genomic_DNA"/>
</dbReference>
<evidence type="ECO:0000256" key="6">
    <source>
        <dbReference type="ARBA" id="ARBA00023136"/>
    </source>
</evidence>
<accession>A0A1C9CH36</accession>
<dbReference type="PANTHER" id="PTHR11910">
    <property type="entry name" value="ATP SYNTHASE DELTA CHAIN"/>
    <property type="match status" value="1"/>
</dbReference>
<evidence type="ECO:0000256" key="5">
    <source>
        <dbReference type="ARBA" id="ARBA00023065"/>
    </source>
</evidence>
<reference evidence="8" key="1">
    <citation type="journal article" date="2018" name="PLoS ONE">
        <title>Plastid genome analysis of three Nemaliophycidae red algal species suggests environmental adaptation for iron limited habitats.</title>
        <authorList>
            <person name="Cho C.H."/>
            <person name="Choi J.W."/>
            <person name="Lam D.W."/>
            <person name="Kim K.M."/>
            <person name="Yoon H.S."/>
        </authorList>
    </citation>
    <scope>NUCLEOTIDE SEQUENCE</scope>
</reference>
<protein>
    <submittedName>
        <fullName evidence="8">ATP synthase CF1 delta subunit</fullName>
    </submittedName>
</protein>
<keyword evidence="6" id="KW-0472">Membrane</keyword>
<keyword evidence="3" id="KW-0813">Transport</keyword>
<dbReference type="GeneID" id="29070181"/>
<evidence type="ECO:0000256" key="3">
    <source>
        <dbReference type="ARBA" id="ARBA00022448"/>
    </source>
</evidence>
<evidence type="ECO:0000313" key="8">
    <source>
        <dbReference type="EMBL" id="AOM67679.1"/>
    </source>
</evidence>
<evidence type="ECO:0000256" key="7">
    <source>
        <dbReference type="ARBA" id="ARBA00023310"/>
    </source>
</evidence>
<dbReference type="AlphaFoldDB" id="A0A1C9CH36"/>
<keyword evidence="4" id="KW-0375">Hydrogen ion transport</keyword>
<sequence length="186" mass="20774">MSNKALMAKVSLPYAEALLELAQRSNNLEKINEDITMISKVLADSENLTTFFANPLISKSSKKEIITQLFSGQISDTILTFLLVLVDRKRIAYLDFILLKYLELVYSLESLLIAQVTSSLNLTDDQQEQLIEKLKIMTGNTRVKLELSVDPDLIGGFILQLGSKIIDTSLKGQLKEIAYFLEVGAT</sequence>
<comment type="subcellular location">
    <subcellularLocation>
        <location evidence="1">Membrane</location>
    </subcellularLocation>
</comment>
<keyword evidence="7" id="KW-0066">ATP synthesis</keyword>
<dbReference type="NCBIfam" id="TIGR01145">
    <property type="entry name" value="ATP_synt_delta"/>
    <property type="match status" value="1"/>
</dbReference>
<dbReference type="GO" id="GO:0016020">
    <property type="term" value="C:membrane"/>
    <property type="evidence" value="ECO:0007669"/>
    <property type="project" value="UniProtKB-SubCell"/>
</dbReference>
<dbReference type="SUPFAM" id="SSF47928">
    <property type="entry name" value="N-terminal domain of the delta subunit of the F1F0-ATP synthase"/>
    <property type="match status" value="1"/>
</dbReference>
<dbReference type="InterPro" id="IPR020781">
    <property type="entry name" value="ATPase_OSCP/d_CS"/>
</dbReference>
<comment type="similarity">
    <text evidence="2">Belongs to the ATPase delta chain family.</text>
</comment>